<feature type="compositionally biased region" description="Polar residues" evidence="1">
    <location>
        <begin position="28"/>
        <end position="43"/>
    </location>
</feature>
<feature type="region of interest" description="Disordered" evidence="1">
    <location>
        <begin position="20"/>
        <end position="44"/>
    </location>
</feature>
<dbReference type="AlphaFoldDB" id="A0AAV1L6R9"/>
<protein>
    <submittedName>
        <fullName evidence="2">Uncharacterized protein</fullName>
    </submittedName>
</protein>
<evidence type="ECO:0000313" key="3">
    <source>
        <dbReference type="Proteomes" id="UP001314205"/>
    </source>
</evidence>
<evidence type="ECO:0000313" key="2">
    <source>
        <dbReference type="EMBL" id="CAK1589749.1"/>
    </source>
</evidence>
<dbReference type="Proteomes" id="UP001314205">
    <property type="component" value="Unassembled WGS sequence"/>
</dbReference>
<keyword evidence="3" id="KW-1185">Reference proteome</keyword>
<proteinExistence type="predicted"/>
<sequence>MNEAENKVAALWVWDMDGFESENDSSEEASQPCSTGGTKTSYFGNKHEDEYDIMAKPRAMQIRKLAPDQKFYARKIINDVLFEGSMGTLTRNGVLNNGPQNSIQTTNNLNLIQPEDLMPDSDIVT</sequence>
<accession>A0AAV1L6R9</accession>
<name>A0AAV1L6R9_9NEOP</name>
<comment type="caution">
    <text evidence="2">The sequence shown here is derived from an EMBL/GenBank/DDBJ whole genome shotgun (WGS) entry which is preliminary data.</text>
</comment>
<reference evidence="2 3" key="1">
    <citation type="submission" date="2023-11" db="EMBL/GenBank/DDBJ databases">
        <authorList>
            <person name="Hedman E."/>
            <person name="Englund M."/>
            <person name="Stromberg M."/>
            <person name="Nyberg Akerstrom W."/>
            <person name="Nylinder S."/>
            <person name="Jareborg N."/>
            <person name="Kallberg Y."/>
            <person name="Kronander E."/>
        </authorList>
    </citation>
    <scope>NUCLEOTIDE SEQUENCE [LARGE SCALE GENOMIC DNA]</scope>
</reference>
<organism evidence="2 3">
    <name type="scientific">Parnassius mnemosyne</name>
    <name type="common">clouded apollo</name>
    <dbReference type="NCBI Taxonomy" id="213953"/>
    <lineage>
        <taxon>Eukaryota</taxon>
        <taxon>Metazoa</taxon>
        <taxon>Ecdysozoa</taxon>
        <taxon>Arthropoda</taxon>
        <taxon>Hexapoda</taxon>
        <taxon>Insecta</taxon>
        <taxon>Pterygota</taxon>
        <taxon>Neoptera</taxon>
        <taxon>Endopterygota</taxon>
        <taxon>Lepidoptera</taxon>
        <taxon>Glossata</taxon>
        <taxon>Ditrysia</taxon>
        <taxon>Papilionoidea</taxon>
        <taxon>Papilionidae</taxon>
        <taxon>Parnassiinae</taxon>
        <taxon>Parnassini</taxon>
        <taxon>Parnassius</taxon>
        <taxon>Driopa</taxon>
    </lineage>
</organism>
<evidence type="ECO:0000256" key="1">
    <source>
        <dbReference type="SAM" id="MobiDB-lite"/>
    </source>
</evidence>
<dbReference type="EMBL" id="CAVLGL010000084">
    <property type="protein sequence ID" value="CAK1589749.1"/>
    <property type="molecule type" value="Genomic_DNA"/>
</dbReference>
<gene>
    <name evidence="2" type="ORF">PARMNEM_LOCUS10201</name>
</gene>